<evidence type="ECO:0000313" key="2">
    <source>
        <dbReference type="Proteomes" id="UP000001194"/>
    </source>
</evidence>
<dbReference type="EMBL" id="DS547111">
    <property type="protein sequence ID" value="EDR05766.1"/>
    <property type="molecule type" value="Genomic_DNA"/>
</dbReference>
<dbReference type="HOGENOM" id="CLU_2904573_0_0_1"/>
<accession>B0DHQ1</accession>
<dbReference type="KEGG" id="lbc:LACBIDRAFT_302468"/>
<organism evidence="2">
    <name type="scientific">Laccaria bicolor (strain S238N-H82 / ATCC MYA-4686)</name>
    <name type="common">Bicoloured deceiver</name>
    <name type="synonym">Laccaria laccata var. bicolor</name>
    <dbReference type="NCBI Taxonomy" id="486041"/>
    <lineage>
        <taxon>Eukaryota</taxon>
        <taxon>Fungi</taxon>
        <taxon>Dikarya</taxon>
        <taxon>Basidiomycota</taxon>
        <taxon>Agaricomycotina</taxon>
        <taxon>Agaricomycetes</taxon>
        <taxon>Agaricomycetidae</taxon>
        <taxon>Agaricales</taxon>
        <taxon>Agaricineae</taxon>
        <taxon>Hydnangiaceae</taxon>
        <taxon>Laccaria</taxon>
    </lineage>
</organism>
<dbReference type="InParanoid" id="B0DHQ1"/>
<reference evidence="1 2" key="1">
    <citation type="journal article" date="2008" name="Nature">
        <title>The genome of Laccaria bicolor provides insights into mycorrhizal symbiosis.</title>
        <authorList>
            <person name="Martin F."/>
            <person name="Aerts A."/>
            <person name="Ahren D."/>
            <person name="Brun A."/>
            <person name="Danchin E.G.J."/>
            <person name="Duchaussoy F."/>
            <person name="Gibon J."/>
            <person name="Kohler A."/>
            <person name="Lindquist E."/>
            <person name="Pereda V."/>
            <person name="Salamov A."/>
            <person name="Shapiro H.J."/>
            <person name="Wuyts J."/>
            <person name="Blaudez D."/>
            <person name="Buee M."/>
            <person name="Brokstein P."/>
            <person name="Canbaeck B."/>
            <person name="Cohen D."/>
            <person name="Courty P.E."/>
            <person name="Coutinho P.M."/>
            <person name="Delaruelle C."/>
            <person name="Detter J.C."/>
            <person name="Deveau A."/>
            <person name="DiFazio S."/>
            <person name="Duplessis S."/>
            <person name="Fraissinet-Tachet L."/>
            <person name="Lucic E."/>
            <person name="Frey-Klett P."/>
            <person name="Fourrey C."/>
            <person name="Feussner I."/>
            <person name="Gay G."/>
            <person name="Grimwood J."/>
            <person name="Hoegger P.J."/>
            <person name="Jain P."/>
            <person name="Kilaru S."/>
            <person name="Labbe J."/>
            <person name="Lin Y.C."/>
            <person name="Legue V."/>
            <person name="Le Tacon F."/>
            <person name="Marmeisse R."/>
            <person name="Melayah D."/>
            <person name="Montanini B."/>
            <person name="Muratet M."/>
            <person name="Nehls U."/>
            <person name="Niculita-Hirzel H."/>
            <person name="Oudot-Le Secq M.P."/>
            <person name="Peter M."/>
            <person name="Quesneville H."/>
            <person name="Rajashekar B."/>
            <person name="Reich M."/>
            <person name="Rouhier N."/>
            <person name="Schmutz J."/>
            <person name="Yin T."/>
            <person name="Chalot M."/>
            <person name="Henrissat B."/>
            <person name="Kuees U."/>
            <person name="Lucas S."/>
            <person name="Van de Peer Y."/>
            <person name="Podila G.K."/>
            <person name="Polle A."/>
            <person name="Pukkila P.J."/>
            <person name="Richardson P.M."/>
            <person name="Rouze P."/>
            <person name="Sanders I.R."/>
            <person name="Stajich J.E."/>
            <person name="Tunlid A."/>
            <person name="Tuskan G."/>
            <person name="Grigoriev I.V."/>
        </authorList>
    </citation>
    <scope>NUCLEOTIDE SEQUENCE [LARGE SCALE GENOMIC DNA]</scope>
    <source>
        <strain evidence="2">S238N-H82 / ATCC MYA-4686</strain>
    </source>
</reference>
<dbReference type="GeneID" id="6079112"/>
<dbReference type="RefSeq" id="XP_001883442.1">
    <property type="nucleotide sequence ID" value="XM_001883407.1"/>
</dbReference>
<dbReference type="AlphaFoldDB" id="B0DHQ1"/>
<dbReference type="Proteomes" id="UP000001194">
    <property type="component" value="Unassembled WGS sequence"/>
</dbReference>
<name>B0DHQ1_LACBS</name>
<sequence>MSSAFIVPYDLKTPAPRVDVANLRNSTLQKKLRPSHLWAVALRRRVADAKRGIWSGSLLEVA</sequence>
<proteinExistence type="predicted"/>
<gene>
    <name evidence="1" type="ORF">LACBIDRAFT_302468</name>
</gene>
<protein>
    <submittedName>
        <fullName evidence="1">Predicted protein</fullName>
    </submittedName>
</protein>
<keyword evidence="2" id="KW-1185">Reference proteome</keyword>
<evidence type="ECO:0000313" key="1">
    <source>
        <dbReference type="EMBL" id="EDR05766.1"/>
    </source>
</evidence>